<dbReference type="SMART" id="SM00192">
    <property type="entry name" value="LDLa"/>
    <property type="match status" value="4"/>
</dbReference>
<dbReference type="SUPFAM" id="SSF50494">
    <property type="entry name" value="Trypsin-like serine proteases"/>
    <property type="match status" value="1"/>
</dbReference>
<dbReference type="PROSITE" id="PS50923">
    <property type="entry name" value="SUSHI"/>
    <property type="match status" value="1"/>
</dbReference>
<dbReference type="InterPro" id="IPR023415">
    <property type="entry name" value="LDLR_class-A_CS"/>
</dbReference>
<dbReference type="CDD" id="cd00190">
    <property type="entry name" value="Tryp_SPc"/>
    <property type="match status" value="1"/>
</dbReference>
<evidence type="ECO:0000313" key="8">
    <source>
        <dbReference type="Proteomes" id="UP001152798"/>
    </source>
</evidence>
<dbReference type="SUPFAM" id="SSF57424">
    <property type="entry name" value="LDL receptor-like module"/>
    <property type="match status" value="4"/>
</dbReference>
<dbReference type="PROSITE" id="PS50240">
    <property type="entry name" value="TRYPSIN_DOM"/>
    <property type="match status" value="1"/>
</dbReference>
<dbReference type="Gene3D" id="2.40.10.10">
    <property type="entry name" value="Trypsin-like serine proteases"/>
    <property type="match status" value="1"/>
</dbReference>
<dbReference type="EMBL" id="OV725080">
    <property type="protein sequence ID" value="CAH1400750.1"/>
    <property type="molecule type" value="Genomic_DNA"/>
</dbReference>
<dbReference type="InterPro" id="IPR001254">
    <property type="entry name" value="Trypsin_dom"/>
</dbReference>
<dbReference type="PANTHER" id="PTHR24252:SF7">
    <property type="entry name" value="HYALIN"/>
    <property type="match status" value="1"/>
</dbReference>
<dbReference type="SMART" id="SM00032">
    <property type="entry name" value="CCP"/>
    <property type="match status" value="2"/>
</dbReference>
<dbReference type="Proteomes" id="UP001152798">
    <property type="component" value="Chromosome 4"/>
</dbReference>
<dbReference type="InterPro" id="IPR002172">
    <property type="entry name" value="LDrepeatLR_classA_rpt"/>
</dbReference>
<evidence type="ECO:0000259" key="5">
    <source>
        <dbReference type="PROSITE" id="PS50240"/>
    </source>
</evidence>
<feature type="signal peptide" evidence="4">
    <location>
        <begin position="1"/>
        <end position="17"/>
    </location>
</feature>
<feature type="disulfide bond" evidence="3">
    <location>
        <begin position="249"/>
        <end position="276"/>
    </location>
</feature>
<feature type="domain" description="Sushi" evidence="6">
    <location>
        <begin position="214"/>
        <end position="278"/>
    </location>
</feature>
<evidence type="ECO:0000256" key="2">
    <source>
        <dbReference type="PROSITE-ProRule" id="PRU00124"/>
    </source>
</evidence>
<feature type="disulfide bond" evidence="2">
    <location>
        <begin position="76"/>
        <end position="94"/>
    </location>
</feature>
<dbReference type="GO" id="GO:0006508">
    <property type="term" value="P:proteolysis"/>
    <property type="evidence" value="ECO:0007669"/>
    <property type="project" value="InterPro"/>
</dbReference>
<feature type="disulfide bond" evidence="2">
    <location>
        <begin position="163"/>
        <end position="181"/>
    </location>
</feature>
<feature type="chain" id="PRO_5040155652" evidence="4">
    <location>
        <begin position="18"/>
        <end position="631"/>
    </location>
</feature>
<feature type="disulfide bond" evidence="2">
    <location>
        <begin position="115"/>
        <end position="127"/>
    </location>
</feature>
<feature type="domain" description="Peptidase S1" evidence="5">
    <location>
        <begin position="360"/>
        <end position="617"/>
    </location>
</feature>
<dbReference type="InterPro" id="IPR036055">
    <property type="entry name" value="LDL_receptor-like_sf"/>
</dbReference>
<dbReference type="InterPro" id="IPR000436">
    <property type="entry name" value="Sushi_SCR_CCP_dom"/>
</dbReference>
<keyword evidence="4" id="KW-0732">Signal</keyword>
<dbReference type="InterPro" id="IPR009003">
    <property type="entry name" value="Peptidase_S1_PA"/>
</dbReference>
<proteinExistence type="predicted"/>
<feature type="disulfide bond" evidence="2">
    <location>
        <begin position="122"/>
        <end position="140"/>
    </location>
</feature>
<dbReference type="Gene3D" id="4.10.400.10">
    <property type="entry name" value="Low-density Lipoprotein Receptor"/>
    <property type="match status" value="4"/>
</dbReference>
<dbReference type="Pfam" id="PF00084">
    <property type="entry name" value="Sushi"/>
    <property type="match status" value="2"/>
</dbReference>
<comment type="caution">
    <text evidence="3">Lacks conserved residue(s) required for the propagation of feature annotation.</text>
</comment>
<dbReference type="PROSITE" id="PS50068">
    <property type="entry name" value="LDLRA_2"/>
    <property type="match status" value="4"/>
</dbReference>
<dbReference type="PROSITE" id="PS00134">
    <property type="entry name" value="TRYPSIN_HIS"/>
    <property type="match status" value="1"/>
</dbReference>
<feature type="disulfide bond" evidence="2">
    <location>
        <begin position="156"/>
        <end position="168"/>
    </location>
</feature>
<dbReference type="InterPro" id="IPR043504">
    <property type="entry name" value="Peptidase_S1_PA_chymotrypsin"/>
</dbReference>
<dbReference type="InterPro" id="IPR018114">
    <property type="entry name" value="TRYPSIN_HIS"/>
</dbReference>
<keyword evidence="1 3" id="KW-1015">Disulfide bond</keyword>
<dbReference type="CDD" id="cd00112">
    <property type="entry name" value="LDLa"/>
    <property type="match status" value="4"/>
</dbReference>
<keyword evidence="3" id="KW-0768">Sushi</keyword>
<evidence type="ECO:0000256" key="1">
    <source>
        <dbReference type="ARBA" id="ARBA00023157"/>
    </source>
</evidence>
<dbReference type="FunFam" id="2.40.10.10:FF:000068">
    <property type="entry name" value="transmembrane protease serine 2"/>
    <property type="match status" value="1"/>
</dbReference>
<protein>
    <submittedName>
        <fullName evidence="7">Uncharacterized protein</fullName>
    </submittedName>
</protein>
<dbReference type="Pfam" id="PF00089">
    <property type="entry name" value="Trypsin"/>
    <property type="match status" value="1"/>
</dbReference>
<dbReference type="Gene3D" id="2.10.70.10">
    <property type="entry name" value="Complement Module, domain 1"/>
    <property type="match status" value="1"/>
</dbReference>
<dbReference type="InterPro" id="IPR035976">
    <property type="entry name" value="Sushi/SCR/CCP_sf"/>
</dbReference>
<dbReference type="PRINTS" id="PR00261">
    <property type="entry name" value="LDLRECEPTOR"/>
</dbReference>
<dbReference type="SUPFAM" id="SSF57535">
    <property type="entry name" value="Complement control module/SCR domain"/>
    <property type="match status" value="1"/>
</dbReference>
<dbReference type="Pfam" id="PF00057">
    <property type="entry name" value="Ldl_recept_a"/>
    <property type="match status" value="4"/>
</dbReference>
<sequence>MNILFIFISLCISNIYCDLKGNSRSGCTGHTYRCTNGNCIPSTSVCDGAVDCRDRSDETYALCHNYYVCPRYAFRCGYGACVDYKATCNGSQDCADGSDESLPKCFNSSSIVKVCKSLEFQCDSGQCIDELSMCDGRSDCIDGSDESITQCITFRCPKYGFQCAYGGCIDEKKKCDHKEDCKDGSDEDPEICSIQEASTTPKPIIKPPKWNFGGGCTLPEKPNNGDYKVISGCIEGGKCNQNDALNFSCDPGYVLSMEQKLLVCKHGNWDPQPPTCLKLCRGLHSHSLNLECRYGDKEVSCKEAMRPGTVLKAECKNTYHASDSNAEFKKTECLSDGNWHKKLYTCLPDCGKRFAVTPLIEGGIVVKPSEFPWHAGFYLKDGEIPEYKCGGTIIHPKAVLTAAHCVFDDNTNRLRNTNKMYVTVGKHWSKWNHKNDSLTEQIFRVSEIIKPIRYKGKSTLYEHDIAILNLDKSIEFSSAVMPICLDKGKKFLRMDQRSNAVGTVVASGPTRYGGPVSEELRGAKFPLMEYRRCVEISSNAGKPGIISFDKFCTDITKGLSLQPGDSGSGMTFPRFFGVEEEHYIYGIVSLWPSDRFTEITAFTNVTEHIQWIEDSINAIEKKWNKETSNTV</sequence>
<dbReference type="AlphaFoldDB" id="A0A9P0MQ88"/>
<feature type="disulfide bond" evidence="2">
    <location>
        <begin position="27"/>
        <end position="39"/>
    </location>
</feature>
<dbReference type="SMART" id="SM00020">
    <property type="entry name" value="Tryp_SPc"/>
    <property type="match status" value="1"/>
</dbReference>
<accession>A0A9P0MQ88</accession>
<dbReference type="PANTHER" id="PTHR24252">
    <property type="entry name" value="ACROSIN-RELATED"/>
    <property type="match status" value="1"/>
</dbReference>
<name>A0A9P0MQ88_NEZVI</name>
<gene>
    <name evidence="7" type="ORF">NEZAVI_LOCUS9923</name>
</gene>
<keyword evidence="8" id="KW-1185">Reference proteome</keyword>
<dbReference type="CDD" id="cd00033">
    <property type="entry name" value="CCP"/>
    <property type="match status" value="1"/>
</dbReference>
<feature type="disulfide bond" evidence="2">
    <location>
        <begin position="69"/>
        <end position="81"/>
    </location>
</feature>
<dbReference type="GO" id="GO:0004252">
    <property type="term" value="F:serine-type endopeptidase activity"/>
    <property type="evidence" value="ECO:0007669"/>
    <property type="project" value="InterPro"/>
</dbReference>
<dbReference type="OrthoDB" id="2019384at2759"/>
<reference evidence="7" key="1">
    <citation type="submission" date="2022-01" db="EMBL/GenBank/DDBJ databases">
        <authorList>
            <person name="King R."/>
        </authorList>
    </citation>
    <scope>NUCLEOTIDE SEQUENCE</scope>
</reference>
<evidence type="ECO:0000259" key="6">
    <source>
        <dbReference type="PROSITE" id="PS50923"/>
    </source>
</evidence>
<organism evidence="7 8">
    <name type="scientific">Nezara viridula</name>
    <name type="common">Southern green stink bug</name>
    <name type="synonym">Cimex viridulus</name>
    <dbReference type="NCBI Taxonomy" id="85310"/>
    <lineage>
        <taxon>Eukaryota</taxon>
        <taxon>Metazoa</taxon>
        <taxon>Ecdysozoa</taxon>
        <taxon>Arthropoda</taxon>
        <taxon>Hexapoda</taxon>
        <taxon>Insecta</taxon>
        <taxon>Pterygota</taxon>
        <taxon>Neoptera</taxon>
        <taxon>Paraneoptera</taxon>
        <taxon>Hemiptera</taxon>
        <taxon>Heteroptera</taxon>
        <taxon>Panheteroptera</taxon>
        <taxon>Pentatomomorpha</taxon>
        <taxon>Pentatomoidea</taxon>
        <taxon>Pentatomidae</taxon>
        <taxon>Pentatominae</taxon>
        <taxon>Nezara</taxon>
    </lineage>
</organism>
<dbReference type="PROSITE" id="PS01209">
    <property type="entry name" value="LDLRA_1"/>
    <property type="match status" value="2"/>
</dbReference>
<evidence type="ECO:0000256" key="3">
    <source>
        <dbReference type="PROSITE-ProRule" id="PRU00302"/>
    </source>
</evidence>
<feature type="disulfide bond" evidence="2">
    <location>
        <begin position="34"/>
        <end position="52"/>
    </location>
</feature>
<evidence type="ECO:0000313" key="7">
    <source>
        <dbReference type="EMBL" id="CAH1400750.1"/>
    </source>
</evidence>
<evidence type="ECO:0000256" key="4">
    <source>
        <dbReference type="SAM" id="SignalP"/>
    </source>
</evidence>